<accession>A0A5C0UDT7</accession>
<protein>
    <recommendedName>
        <fullName evidence="3">Leucine-rich repeat domain-containing protein</fullName>
    </recommendedName>
</protein>
<dbReference type="RefSeq" id="WP_148981015.1">
    <property type="nucleotide sequence ID" value="NZ_CP043315.1"/>
</dbReference>
<dbReference type="Gene3D" id="3.80.10.10">
    <property type="entry name" value="Ribonuclease Inhibitor"/>
    <property type="match status" value="1"/>
</dbReference>
<reference evidence="1 2" key="1">
    <citation type="submission" date="2019-08" db="EMBL/GenBank/DDBJ databases">
        <title>Highly reduced genomes of protist endosymbionts show evolutionary convergence.</title>
        <authorList>
            <person name="George E."/>
            <person name="Husnik F."/>
            <person name="Tashyreva D."/>
            <person name="Prokopchuk G."/>
            <person name="Horak A."/>
            <person name="Kwong W.K."/>
            <person name="Lukes J."/>
            <person name="Keeling P.J."/>
        </authorList>
    </citation>
    <scope>NUCLEOTIDE SEQUENCE [LARGE SCALE GENOMIC DNA]</scope>
    <source>
        <strain evidence="1">1605</strain>
    </source>
</reference>
<evidence type="ECO:0000313" key="1">
    <source>
        <dbReference type="EMBL" id="QEK38168.1"/>
    </source>
</evidence>
<dbReference type="Proteomes" id="UP000325155">
    <property type="component" value="Chromosome"/>
</dbReference>
<evidence type="ECO:0008006" key="3">
    <source>
        <dbReference type="Google" id="ProtNLM"/>
    </source>
</evidence>
<organism evidence="1 2">
    <name type="scientific">Candidatus Cytomitobacter indipagum</name>
    <dbReference type="NCBI Taxonomy" id="2601575"/>
    <lineage>
        <taxon>Bacteria</taxon>
        <taxon>Pseudomonadati</taxon>
        <taxon>Pseudomonadota</taxon>
        <taxon>Alphaproteobacteria</taxon>
        <taxon>Holosporales</taxon>
        <taxon>Holosporaceae</taxon>
        <taxon>Candidatus Cytomitobacter</taxon>
    </lineage>
</organism>
<sequence>MKELTNLTALSISSMRLKGFPEAIISYLTKLKELHINNNTFKRFRGIDKLKDLKTLTISRTHIGLLPKNVEITSNKISYGNNPTISVQVNYPKTPKAKKSKTKKFNIRK</sequence>
<dbReference type="SUPFAM" id="SSF52075">
    <property type="entry name" value="Outer arm dynein light chain 1"/>
    <property type="match status" value="1"/>
</dbReference>
<dbReference type="KEGG" id="cip:FZC35_02155"/>
<gene>
    <name evidence="1" type="ORF">FZC35_02155</name>
</gene>
<dbReference type="InterPro" id="IPR001611">
    <property type="entry name" value="Leu-rich_rpt"/>
</dbReference>
<dbReference type="Pfam" id="PF13855">
    <property type="entry name" value="LRR_8"/>
    <property type="match status" value="1"/>
</dbReference>
<name>A0A5C0UDT7_9PROT</name>
<dbReference type="OrthoDB" id="1341668at2"/>
<dbReference type="AlphaFoldDB" id="A0A5C0UDT7"/>
<proteinExistence type="predicted"/>
<evidence type="ECO:0000313" key="2">
    <source>
        <dbReference type="Proteomes" id="UP000325155"/>
    </source>
</evidence>
<keyword evidence="2" id="KW-1185">Reference proteome</keyword>
<dbReference type="InterPro" id="IPR032675">
    <property type="entry name" value="LRR_dom_sf"/>
</dbReference>
<dbReference type="EMBL" id="CP043315">
    <property type="protein sequence ID" value="QEK38168.1"/>
    <property type="molecule type" value="Genomic_DNA"/>
</dbReference>